<dbReference type="InterPro" id="IPR036888">
    <property type="entry name" value="DNA_integrity_DisA_N_sf"/>
</dbReference>
<dbReference type="SUPFAM" id="SSF143597">
    <property type="entry name" value="YojJ-like"/>
    <property type="match status" value="1"/>
</dbReference>
<gene>
    <name evidence="10" type="primary">dacA</name>
    <name evidence="13" type="ORF">IAD50_04260</name>
</gene>
<dbReference type="PANTHER" id="PTHR34185">
    <property type="entry name" value="DIADENYLATE CYCLASE"/>
    <property type="match status" value="1"/>
</dbReference>
<evidence type="ECO:0000256" key="4">
    <source>
        <dbReference type="ARBA" id="ARBA00022692"/>
    </source>
</evidence>
<feature type="domain" description="DAC" evidence="12">
    <location>
        <begin position="98"/>
        <end position="260"/>
    </location>
</feature>
<organism evidence="13 14">
    <name type="scientific">Candidatus Egerieisoma faecipullorum</name>
    <dbReference type="NCBI Taxonomy" id="2840963"/>
    <lineage>
        <taxon>Bacteria</taxon>
        <taxon>Bacillati</taxon>
        <taxon>Bacillota</taxon>
        <taxon>Clostridia</taxon>
        <taxon>Eubacteriales</taxon>
        <taxon>Clostridiaceae</taxon>
        <taxon>Clostridiaceae incertae sedis</taxon>
        <taxon>Candidatus Egerieisoma</taxon>
    </lineage>
</organism>
<feature type="transmembrane region" description="Helical" evidence="10">
    <location>
        <begin position="27"/>
        <end position="48"/>
    </location>
</feature>
<dbReference type="InterPro" id="IPR050338">
    <property type="entry name" value="DisA"/>
</dbReference>
<evidence type="ECO:0000256" key="6">
    <source>
        <dbReference type="ARBA" id="ARBA00022741"/>
    </source>
</evidence>
<evidence type="ECO:0000313" key="13">
    <source>
        <dbReference type="EMBL" id="HIU29495.1"/>
    </source>
</evidence>
<evidence type="ECO:0000259" key="12">
    <source>
        <dbReference type="PROSITE" id="PS51794"/>
    </source>
</evidence>
<feature type="compositionally biased region" description="Basic and acidic residues" evidence="11">
    <location>
        <begin position="303"/>
        <end position="312"/>
    </location>
</feature>
<proteinExistence type="inferred from homology"/>
<evidence type="ECO:0000256" key="11">
    <source>
        <dbReference type="SAM" id="MobiDB-lite"/>
    </source>
</evidence>
<dbReference type="GO" id="GO:0106408">
    <property type="term" value="F:diadenylate cyclase activity"/>
    <property type="evidence" value="ECO:0007669"/>
    <property type="project" value="UniProtKB-EC"/>
</dbReference>
<dbReference type="Gene3D" id="3.40.1700.10">
    <property type="entry name" value="DNA integrity scanning protein, DisA, N-terminal domain"/>
    <property type="match status" value="1"/>
</dbReference>
<dbReference type="Pfam" id="PF02457">
    <property type="entry name" value="DAC"/>
    <property type="match status" value="1"/>
</dbReference>
<dbReference type="PROSITE" id="PS51794">
    <property type="entry name" value="DAC"/>
    <property type="match status" value="1"/>
</dbReference>
<dbReference type="GO" id="GO:0004016">
    <property type="term" value="F:adenylate cyclase activity"/>
    <property type="evidence" value="ECO:0007669"/>
    <property type="project" value="UniProtKB-UniRule"/>
</dbReference>
<evidence type="ECO:0000256" key="9">
    <source>
        <dbReference type="ARBA" id="ARBA00023136"/>
    </source>
</evidence>
<dbReference type="EMBL" id="DVMM01000085">
    <property type="protein sequence ID" value="HIU29495.1"/>
    <property type="molecule type" value="Genomic_DNA"/>
</dbReference>
<dbReference type="PANTHER" id="PTHR34185:SF1">
    <property type="entry name" value="DIADENYLATE CYCLASE"/>
    <property type="match status" value="1"/>
</dbReference>
<evidence type="ECO:0000256" key="1">
    <source>
        <dbReference type="ARBA" id="ARBA00000877"/>
    </source>
</evidence>
<evidence type="ECO:0000256" key="5">
    <source>
        <dbReference type="ARBA" id="ARBA00022695"/>
    </source>
</evidence>
<evidence type="ECO:0000256" key="3">
    <source>
        <dbReference type="ARBA" id="ARBA00022679"/>
    </source>
</evidence>
<keyword evidence="2 10" id="KW-1003">Cell membrane</keyword>
<evidence type="ECO:0000256" key="2">
    <source>
        <dbReference type="ARBA" id="ARBA00022475"/>
    </source>
</evidence>
<dbReference type="InterPro" id="IPR014046">
    <property type="entry name" value="C-di-AMP_synthase"/>
</dbReference>
<keyword evidence="4 10" id="KW-0812">Transmembrane</keyword>
<dbReference type="Pfam" id="PF19293">
    <property type="entry name" value="CdaA_N"/>
    <property type="match status" value="1"/>
</dbReference>
<comment type="similarity">
    <text evidence="10">Belongs to the adenylate cyclase family. DacA/CdaA subfamily.</text>
</comment>
<reference evidence="13" key="2">
    <citation type="journal article" date="2021" name="PeerJ">
        <title>Extensive microbial diversity within the chicken gut microbiome revealed by metagenomics and culture.</title>
        <authorList>
            <person name="Gilroy R."/>
            <person name="Ravi A."/>
            <person name="Getino M."/>
            <person name="Pursley I."/>
            <person name="Horton D.L."/>
            <person name="Alikhan N.F."/>
            <person name="Baker D."/>
            <person name="Gharbi K."/>
            <person name="Hall N."/>
            <person name="Watson M."/>
            <person name="Adriaenssens E.M."/>
            <person name="Foster-Nyarko E."/>
            <person name="Jarju S."/>
            <person name="Secka A."/>
            <person name="Antonio M."/>
            <person name="Oren A."/>
            <person name="Chaudhuri R.R."/>
            <person name="La Ragione R."/>
            <person name="Hildebrand F."/>
            <person name="Pallen M.J."/>
        </authorList>
    </citation>
    <scope>NUCLEOTIDE SEQUENCE</scope>
    <source>
        <strain evidence="13">CHK195-4489</strain>
    </source>
</reference>
<feature type="transmembrane region" description="Helical" evidence="10">
    <location>
        <begin position="55"/>
        <end position="73"/>
    </location>
</feature>
<feature type="region of interest" description="Disordered" evidence="11">
    <location>
        <begin position="289"/>
        <end position="312"/>
    </location>
</feature>
<dbReference type="InterPro" id="IPR045585">
    <property type="entry name" value="CdaA_N"/>
</dbReference>
<sequence>MRLASSEFDRITTFLVEYFGIRSVWDVFRIIIDILMISYVFYLLITLLRDSRAFQLIKGVILILLAAFVSDLLRLSTVSFVLKMVIEVLPVMLIVLFQPELRRILENIGKSPIRELFTASNQNTADLSIMVEEVVKAASAMAEEKTGALIIFERETNLSEVIRTGTIVDSNVSAQLLRLLFVKNTPLHDGAVIIRGNKIYAAACYLPLSNNLHLNKDLGTRHRAGIGISESTDCISVIVSEETGYISMARGGVLTRNITPDILRKLLREGLAPQDKGKKAGSKVAGLFRLADRVSKKRKDKKKRDGDGNGKT</sequence>
<dbReference type="GO" id="GO:0005524">
    <property type="term" value="F:ATP binding"/>
    <property type="evidence" value="ECO:0007669"/>
    <property type="project" value="UniProtKB-UniRule"/>
</dbReference>
<evidence type="ECO:0000256" key="7">
    <source>
        <dbReference type="ARBA" id="ARBA00022840"/>
    </source>
</evidence>
<comment type="caution">
    <text evidence="13">The sequence shown here is derived from an EMBL/GenBank/DDBJ whole genome shotgun (WGS) entry which is preliminary data.</text>
</comment>
<comment type="caution">
    <text evidence="10">Lacks conserved residue(s) required for the propagation of feature annotation.</text>
</comment>
<dbReference type="GO" id="GO:0006171">
    <property type="term" value="P:cAMP biosynthetic process"/>
    <property type="evidence" value="ECO:0007669"/>
    <property type="project" value="InterPro"/>
</dbReference>
<evidence type="ECO:0000256" key="8">
    <source>
        <dbReference type="ARBA" id="ARBA00022989"/>
    </source>
</evidence>
<keyword evidence="7 10" id="KW-0067">ATP-binding</keyword>
<accession>A0A9D1L9U5</accession>
<dbReference type="InterPro" id="IPR034701">
    <property type="entry name" value="CdaA"/>
</dbReference>
<keyword evidence="8 10" id="KW-1133">Transmembrane helix</keyword>
<dbReference type="Proteomes" id="UP000824089">
    <property type="component" value="Unassembled WGS sequence"/>
</dbReference>
<evidence type="ECO:0000256" key="10">
    <source>
        <dbReference type="HAMAP-Rule" id="MF_01499"/>
    </source>
</evidence>
<dbReference type="PIRSF" id="PIRSF004793">
    <property type="entry name" value="UCP004793"/>
    <property type="match status" value="1"/>
</dbReference>
<evidence type="ECO:0000313" key="14">
    <source>
        <dbReference type="Proteomes" id="UP000824089"/>
    </source>
</evidence>
<keyword evidence="3 10" id="KW-0808">Transferase</keyword>
<dbReference type="AlphaFoldDB" id="A0A9D1L9U5"/>
<dbReference type="NCBIfam" id="TIGR00159">
    <property type="entry name" value="diadenylate cyclase CdaA"/>
    <property type="match status" value="1"/>
</dbReference>
<keyword evidence="9 10" id="KW-0472">Membrane</keyword>
<dbReference type="EC" id="2.7.7.85" evidence="10"/>
<protein>
    <recommendedName>
        <fullName evidence="10">Diadenylate cyclase</fullName>
        <shortName evidence="10">DAC</shortName>
        <ecNumber evidence="10">2.7.7.85</ecNumber>
    </recommendedName>
    <alternativeName>
        <fullName evidence="10">Cyclic-di-AMP synthase</fullName>
        <shortName evidence="10">c-di-AMP synthase</shortName>
    </alternativeName>
</protein>
<dbReference type="FunFam" id="3.40.1700.10:FF:000002">
    <property type="entry name" value="Diadenylate cyclase"/>
    <property type="match status" value="1"/>
</dbReference>
<name>A0A9D1L9U5_9CLOT</name>
<keyword evidence="6 10" id="KW-0547">Nucleotide-binding</keyword>
<comment type="function">
    <text evidence="10">Catalyzes the condensation of 2 ATP molecules into cyclic di-AMP (c-di-AMP), a second messenger used to regulate differing processes in different bacteria.</text>
</comment>
<reference evidence="13" key="1">
    <citation type="submission" date="2020-10" db="EMBL/GenBank/DDBJ databases">
        <authorList>
            <person name="Gilroy R."/>
        </authorList>
    </citation>
    <scope>NUCLEOTIDE SEQUENCE</scope>
    <source>
        <strain evidence="13">CHK195-4489</strain>
    </source>
</reference>
<comment type="catalytic activity">
    <reaction evidence="1 10">
        <text>2 ATP = 3',3'-c-di-AMP + 2 diphosphate</text>
        <dbReference type="Rhea" id="RHEA:35655"/>
        <dbReference type="ChEBI" id="CHEBI:30616"/>
        <dbReference type="ChEBI" id="CHEBI:33019"/>
        <dbReference type="ChEBI" id="CHEBI:71500"/>
        <dbReference type="EC" id="2.7.7.85"/>
    </reaction>
</comment>
<dbReference type="HAMAP" id="MF_01499">
    <property type="entry name" value="DacA"/>
    <property type="match status" value="1"/>
</dbReference>
<comment type="subunit">
    <text evidence="10">Probably a homodimer.</text>
</comment>
<dbReference type="InterPro" id="IPR003390">
    <property type="entry name" value="DNA_integrity_scan_DisA_N"/>
</dbReference>
<keyword evidence="5 10" id="KW-0548">Nucleotidyltransferase</keyword>